<evidence type="ECO:0000313" key="3">
    <source>
        <dbReference type="EMBL" id="GAT31481.1"/>
    </source>
</evidence>
<dbReference type="InParanoid" id="A0A146G199"/>
<dbReference type="InterPro" id="IPR008928">
    <property type="entry name" value="6-hairpin_glycosidase_sf"/>
</dbReference>
<dbReference type="STRING" id="690879.TSACC_129"/>
<dbReference type="InterPro" id="IPR012878">
    <property type="entry name" value="Beta-AFase-like_GH127_cat"/>
</dbReference>
<keyword evidence="4" id="KW-1185">Reference proteome</keyword>
<gene>
    <name evidence="3" type="ORF">TSACC_129</name>
</gene>
<feature type="domain" description="Non-reducing end beta-L-arabinofuranosidase-like GH127 catalytic" evidence="1">
    <location>
        <begin position="111"/>
        <end position="435"/>
    </location>
</feature>
<dbReference type="GO" id="GO:0005975">
    <property type="term" value="P:carbohydrate metabolic process"/>
    <property type="evidence" value="ECO:0007669"/>
    <property type="project" value="InterPro"/>
</dbReference>
<dbReference type="PANTHER" id="PTHR43465:SF2">
    <property type="entry name" value="DUF1680 DOMAIN PROTEIN (AFU_ORTHOLOGUE AFUA_1G08910)"/>
    <property type="match status" value="1"/>
</dbReference>
<dbReference type="Pfam" id="PF07944">
    <property type="entry name" value="Beta-AFase-like_GH127_cat"/>
    <property type="match status" value="1"/>
</dbReference>
<dbReference type="PANTHER" id="PTHR43465">
    <property type="entry name" value="DUF1680 DOMAIN PROTEIN (AFU_ORTHOLOGUE AFUA_1G08910)"/>
    <property type="match status" value="1"/>
</dbReference>
<sequence>MIPPRTNPGLLRNPAIWLALPAAVFLVLPALCDPHRTEYVKAPVFTPLPLGAVKPTGWMKDWCQEAVNGIPGHADQLDPAFEKGWLDASIKANSQGMQPGDRPNGYALEQAGYWLDGATRLAHLLGDKELLAKCRLRYDAILKRVEATGVPMDGSPAMWNEGEKWAHWPMAVVGRALLAEYSATDDPRYLHAIEKIYADYARFNAATNDKGKTFSLIAHPGRQPNNAEIMLEAYRLGGRSELRDDALAIIRAQESEIDERLAWHEEGLATGKTDRRFYGVKYGHAVTFNESTKIPAIGYQYSGDDRWLKFSEASYDDMEQNEMLPYGLTSAHEQLGGIGPFSTTEMCNAIDYMWSSLWLLRITGKPTYGDRIERDFFNAGPGGIAPDFHRHVYFLSPNRIDAEHPKKMSVGGSPDYAPKQFPLCCTGNIARLLPNYIMHQWMTTDDQGLAAVLYGPNTVTTIVRGAEVSITSRTDYPFSDKISLEITPRSPVEFPLYLRVPAWCENPRLEINGKTVAVTVDKGFLKVSRHWAAGDVVNLQLPSQPKVHVGQCANGAPFSFATYGPLLFALNIPTRDGDLNQPAPGFDFQYALIPGAVPEVTHRPMPSPWTWATPPLSLRVKAIPAPFGKDFSLPAQPVAIGESKIQDIELIPFGSTAFRVSMFRVAGGGVKK</sequence>
<feature type="domain" description="Non-reducing end beta-L-arabinofuranosidase-like GH127 middle" evidence="2">
    <location>
        <begin position="449"/>
        <end position="542"/>
    </location>
</feature>
<reference evidence="4" key="1">
    <citation type="journal article" date="2017" name="Genome Announc.">
        <title>Draft Genome Sequence of Terrimicrobium sacchariphilum NM-5T, a Facultative Anaerobic Soil Bacterium of the Class Spartobacteria.</title>
        <authorList>
            <person name="Qiu Y.L."/>
            <person name="Tourlousse D.M."/>
            <person name="Matsuura N."/>
            <person name="Ohashi A."/>
            <person name="Sekiguchi Y."/>
        </authorList>
    </citation>
    <scope>NUCLEOTIDE SEQUENCE [LARGE SCALE GENOMIC DNA]</scope>
    <source>
        <strain evidence="4">NM-5</strain>
    </source>
</reference>
<proteinExistence type="predicted"/>
<dbReference type="EMBL" id="BDCO01000001">
    <property type="protein sequence ID" value="GAT31481.1"/>
    <property type="molecule type" value="Genomic_DNA"/>
</dbReference>
<dbReference type="SUPFAM" id="SSF48208">
    <property type="entry name" value="Six-hairpin glycosidases"/>
    <property type="match status" value="1"/>
</dbReference>
<protein>
    <submittedName>
        <fullName evidence="3">DUF1680 family protein</fullName>
    </submittedName>
</protein>
<dbReference type="Proteomes" id="UP000076023">
    <property type="component" value="Unassembled WGS sequence"/>
</dbReference>
<evidence type="ECO:0000259" key="2">
    <source>
        <dbReference type="Pfam" id="PF20736"/>
    </source>
</evidence>
<evidence type="ECO:0000313" key="4">
    <source>
        <dbReference type="Proteomes" id="UP000076023"/>
    </source>
</evidence>
<organism evidence="3 4">
    <name type="scientific">Terrimicrobium sacchariphilum</name>
    <dbReference type="NCBI Taxonomy" id="690879"/>
    <lineage>
        <taxon>Bacteria</taxon>
        <taxon>Pseudomonadati</taxon>
        <taxon>Verrucomicrobiota</taxon>
        <taxon>Terrimicrobiia</taxon>
        <taxon>Terrimicrobiales</taxon>
        <taxon>Terrimicrobiaceae</taxon>
        <taxon>Terrimicrobium</taxon>
    </lineage>
</organism>
<name>A0A146G199_TERSA</name>
<dbReference type="OrthoDB" id="9757939at2"/>
<dbReference type="Pfam" id="PF20736">
    <property type="entry name" value="Glyco_hydro127M"/>
    <property type="match status" value="1"/>
</dbReference>
<evidence type="ECO:0000259" key="1">
    <source>
        <dbReference type="Pfam" id="PF07944"/>
    </source>
</evidence>
<dbReference type="InterPro" id="IPR049046">
    <property type="entry name" value="Beta-AFase-like_GH127_middle"/>
</dbReference>
<dbReference type="RefSeq" id="WP_075077378.1">
    <property type="nucleotide sequence ID" value="NZ_BDCO01000001.1"/>
</dbReference>
<comment type="caution">
    <text evidence="3">The sequence shown here is derived from an EMBL/GenBank/DDBJ whole genome shotgun (WGS) entry which is preliminary data.</text>
</comment>
<accession>A0A146G199</accession>
<dbReference type="InterPro" id="IPR049174">
    <property type="entry name" value="Beta-AFase-like"/>
</dbReference>
<dbReference type="AlphaFoldDB" id="A0A146G199"/>